<keyword evidence="2" id="KW-1185">Reference proteome</keyword>
<name>A0A917LVU3_9BACL</name>
<proteinExistence type="predicted"/>
<accession>A0A917LVU3</accession>
<dbReference type="Proteomes" id="UP000600247">
    <property type="component" value="Unassembled WGS sequence"/>
</dbReference>
<protein>
    <submittedName>
        <fullName evidence="1">Uncharacterized protein</fullName>
    </submittedName>
</protein>
<organism evidence="1 2">
    <name type="scientific">Paenibacillus radicis</name>
    <name type="common">ex Gao et al. 2016</name>
    <dbReference type="NCBI Taxonomy" id="1737354"/>
    <lineage>
        <taxon>Bacteria</taxon>
        <taxon>Bacillati</taxon>
        <taxon>Bacillota</taxon>
        <taxon>Bacilli</taxon>
        <taxon>Bacillales</taxon>
        <taxon>Paenibacillaceae</taxon>
        <taxon>Paenibacillus</taxon>
    </lineage>
</organism>
<evidence type="ECO:0000313" key="2">
    <source>
        <dbReference type="Proteomes" id="UP000600247"/>
    </source>
</evidence>
<sequence length="49" mass="5648">MEYLFIAVVVFFIIALGVRVGVDSSKNAQYTKELLKELREMKELLQKGE</sequence>
<dbReference type="AlphaFoldDB" id="A0A917LVU3"/>
<dbReference type="RefSeq" id="WP_188888136.1">
    <property type="nucleotide sequence ID" value="NZ_BMHY01000002.1"/>
</dbReference>
<gene>
    <name evidence="1" type="ORF">GCM10010918_13010</name>
</gene>
<reference evidence="1 2" key="1">
    <citation type="journal article" date="2014" name="Int. J. Syst. Evol. Microbiol.">
        <title>Complete genome sequence of Corynebacterium casei LMG S-19264T (=DSM 44701T), isolated from a smear-ripened cheese.</title>
        <authorList>
            <consortium name="US DOE Joint Genome Institute (JGI-PGF)"/>
            <person name="Walter F."/>
            <person name="Albersmeier A."/>
            <person name="Kalinowski J."/>
            <person name="Ruckert C."/>
        </authorList>
    </citation>
    <scope>NUCLEOTIDE SEQUENCE [LARGE SCALE GENOMIC DNA]</scope>
    <source>
        <strain evidence="1 2">CGMCC 1.15286</strain>
    </source>
</reference>
<evidence type="ECO:0000313" key="1">
    <source>
        <dbReference type="EMBL" id="GGG61037.1"/>
    </source>
</evidence>
<dbReference type="EMBL" id="BMHY01000002">
    <property type="protein sequence ID" value="GGG61037.1"/>
    <property type="molecule type" value="Genomic_DNA"/>
</dbReference>
<comment type="caution">
    <text evidence="1">The sequence shown here is derived from an EMBL/GenBank/DDBJ whole genome shotgun (WGS) entry which is preliminary data.</text>
</comment>